<feature type="compositionally biased region" description="Basic and acidic residues" evidence="1">
    <location>
        <begin position="312"/>
        <end position="323"/>
    </location>
</feature>
<evidence type="ECO:0008006" key="4">
    <source>
        <dbReference type="Google" id="ProtNLM"/>
    </source>
</evidence>
<dbReference type="OrthoDB" id="10261753at2759"/>
<reference evidence="2" key="1">
    <citation type="journal article" date="2021" name="Open Biol.">
        <title>Shared evolutionary footprints suggest mitochondrial oxidative damage underlies multiple complex I losses in fungi.</title>
        <authorList>
            <person name="Schikora-Tamarit M.A."/>
            <person name="Marcet-Houben M."/>
            <person name="Nosek J."/>
            <person name="Gabaldon T."/>
        </authorList>
    </citation>
    <scope>NUCLEOTIDE SEQUENCE</scope>
    <source>
        <strain evidence="2">CBS6075</strain>
    </source>
</reference>
<dbReference type="RefSeq" id="XP_046062626.1">
    <property type="nucleotide sequence ID" value="XM_046202784.1"/>
</dbReference>
<dbReference type="InterPro" id="IPR038511">
    <property type="entry name" value="TAP42/TAP46-like_sf"/>
</dbReference>
<name>A0A9P8PAC8_9ASCO</name>
<proteinExistence type="predicted"/>
<dbReference type="Gene3D" id="1.25.40.540">
    <property type="entry name" value="TAP42-like family"/>
    <property type="match status" value="1"/>
</dbReference>
<feature type="compositionally biased region" description="Polar residues" evidence="1">
    <location>
        <begin position="327"/>
        <end position="340"/>
    </location>
</feature>
<dbReference type="GO" id="GO:0035303">
    <property type="term" value="P:regulation of dephosphorylation"/>
    <property type="evidence" value="ECO:0007669"/>
    <property type="project" value="TreeGrafter"/>
</dbReference>
<dbReference type="Pfam" id="PF04177">
    <property type="entry name" value="TAP42"/>
    <property type="match status" value="1"/>
</dbReference>
<accession>A0A9P8PAC8</accession>
<dbReference type="AlphaFoldDB" id="A0A9P8PAC8"/>
<evidence type="ECO:0000313" key="3">
    <source>
        <dbReference type="Proteomes" id="UP000769157"/>
    </source>
</evidence>
<feature type="region of interest" description="Disordered" evidence="1">
    <location>
        <begin position="296"/>
        <end position="340"/>
    </location>
</feature>
<keyword evidence="3" id="KW-1185">Reference proteome</keyword>
<evidence type="ECO:0000256" key="1">
    <source>
        <dbReference type="SAM" id="MobiDB-lite"/>
    </source>
</evidence>
<reference evidence="2" key="2">
    <citation type="submission" date="2021-01" db="EMBL/GenBank/DDBJ databases">
        <authorList>
            <person name="Schikora-Tamarit M.A."/>
        </authorList>
    </citation>
    <scope>NUCLEOTIDE SEQUENCE</scope>
    <source>
        <strain evidence="2">CBS6075</strain>
    </source>
</reference>
<organism evidence="2 3">
    <name type="scientific">Ogataea philodendri</name>
    <dbReference type="NCBI Taxonomy" id="1378263"/>
    <lineage>
        <taxon>Eukaryota</taxon>
        <taxon>Fungi</taxon>
        <taxon>Dikarya</taxon>
        <taxon>Ascomycota</taxon>
        <taxon>Saccharomycotina</taxon>
        <taxon>Pichiomycetes</taxon>
        <taxon>Pichiales</taxon>
        <taxon>Pichiaceae</taxon>
        <taxon>Ogataea</taxon>
    </lineage>
</organism>
<dbReference type="Proteomes" id="UP000769157">
    <property type="component" value="Unassembled WGS sequence"/>
</dbReference>
<protein>
    <recommendedName>
        <fullName evidence="4">Type 2A phosphatase-associated protein 42</fullName>
    </recommendedName>
</protein>
<gene>
    <name evidence="2" type="ORF">OGAPHI_001966</name>
</gene>
<dbReference type="GO" id="GO:0009966">
    <property type="term" value="P:regulation of signal transduction"/>
    <property type="evidence" value="ECO:0007669"/>
    <property type="project" value="InterPro"/>
</dbReference>
<dbReference type="PANTHER" id="PTHR10933">
    <property type="entry name" value="IMMUNOGLOBULIN-BINDING PROTEIN 1"/>
    <property type="match status" value="1"/>
</dbReference>
<dbReference type="GO" id="GO:0005829">
    <property type="term" value="C:cytosol"/>
    <property type="evidence" value="ECO:0007669"/>
    <property type="project" value="TreeGrafter"/>
</dbReference>
<dbReference type="PANTHER" id="PTHR10933:SF9">
    <property type="entry name" value="IMMUNOGLOBULIN-BINDING PROTEIN 1"/>
    <property type="match status" value="1"/>
</dbReference>
<dbReference type="EMBL" id="JAEUBE010000158">
    <property type="protein sequence ID" value="KAH3668212.1"/>
    <property type="molecule type" value="Genomic_DNA"/>
</dbReference>
<comment type="caution">
    <text evidence="2">The sequence shown here is derived from an EMBL/GenBank/DDBJ whole genome shotgun (WGS) entry which is preliminary data.</text>
</comment>
<dbReference type="GeneID" id="70233933"/>
<dbReference type="GO" id="GO:0051721">
    <property type="term" value="F:protein phosphatase 2A binding"/>
    <property type="evidence" value="ECO:0007669"/>
    <property type="project" value="TreeGrafter"/>
</dbReference>
<evidence type="ECO:0000313" key="2">
    <source>
        <dbReference type="EMBL" id="KAH3668212.1"/>
    </source>
</evidence>
<sequence>MSKPISVRYSEALKQVEKLDSSSLRKDSTAYKEELHEVLNSLNTVKKSIQENSLFSVNEEIDEVSTSNIRLLGIDYYIATTIGNTVVNREEMLKTANGLFLQFLYTLENYGVLEKSQTAKLDGFTSSYSPKIEELRSNDAVRRRQDKIDDFKREREFREKLKVLDSLDFNNLDEEIVRKVYIDELKFFALKSFQNLESNLMELEVLANMPIRPVEPEIVSDEREKPKKFDETYTPKLESLTNPVLSKNGKVLRPFTIVPSTRDKLQKKVFGTGQVLPTMTVEELVDMELANGGMVKDSLPEKEFDEDDNEDNDRLTYKNREWDEFTDNNPRGSGNTQNLG</sequence>
<dbReference type="InterPro" id="IPR007304">
    <property type="entry name" value="TAP46-like"/>
</dbReference>